<dbReference type="AlphaFoldDB" id="A0A5C6DS79"/>
<gene>
    <name evidence="2" type="ORF">Poly41_24830</name>
</gene>
<dbReference type="Proteomes" id="UP000319143">
    <property type="component" value="Unassembled WGS sequence"/>
</dbReference>
<keyword evidence="3" id="KW-1185">Reference proteome</keyword>
<evidence type="ECO:0000256" key="1">
    <source>
        <dbReference type="SAM" id="Phobius"/>
    </source>
</evidence>
<keyword evidence="1" id="KW-0812">Transmembrane</keyword>
<sequence length="520" mass="58026">MCFGWLIPLLVIPAVILLTLPLTPFPSAATSLMGFASLVLVGGVLSITALVFGKGRYRGAYAQGVAGVLLTMAGLIVILSSCLILYHSDRVKAAYHRRQKLREIERASNGIETARSDYIVPELAKPADLLVRPMPPSVDQATSRFDPWKTVASDPQKGTHYFSTQDDWILVKNRFVPGPTRSQVFVIDNDAHRYHQTRQPELLDLVTGEFHPIGPPHLVDIDRCSEGFVFTLADGSIIVYEGDDLSSGRLLEVPQPLRHEFGTSSPNGEDLYRAEAAIASETSPLVYVIQIANNAVWVFNAKTNQLVAHAIPKRLVGTDDPWSDIVPERSILFLDGNVLLTQTHHLLLRTELADTKFVTEEVFPIVGLSRRQLVGPLQTSSGPQCWFLSSRRGSQSQRIEQLRIRFNPLRIRETWQTEPTGREASQIVLTEDFMVESLRYIKNNVERATRDLLIYRVSDQKHCATLLVPEGYDARYLTAGGGNFVMMGFGSVYVINLDQIQSRFNIEHPPEIDLAADSNR</sequence>
<protein>
    <submittedName>
        <fullName evidence="2">Uncharacterized protein</fullName>
    </submittedName>
</protein>
<keyword evidence="1" id="KW-1133">Transmembrane helix</keyword>
<keyword evidence="1" id="KW-0472">Membrane</keyword>
<name>A0A5C6DS79_9BACT</name>
<evidence type="ECO:0000313" key="2">
    <source>
        <dbReference type="EMBL" id="TWU39628.1"/>
    </source>
</evidence>
<feature type="transmembrane region" description="Helical" evidence="1">
    <location>
        <begin position="33"/>
        <end position="53"/>
    </location>
</feature>
<accession>A0A5C6DS79</accession>
<organism evidence="2 3">
    <name type="scientific">Novipirellula artificiosorum</name>
    <dbReference type="NCBI Taxonomy" id="2528016"/>
    <lineage>
        <taxon>Bacteria</taxon>
        <taxon>Pseudomonadati</taxon>
        <taxon>Planctomycetota</taxon>
        <taxon>Planctomycetia</taxon>
        <taxon>Pirellulales</taxon>
        <taxon>Pirellulaceae</taxon>
        <taxon>Novipirellula</taxon>
    </lineage>
</organism>
<evidence type="ECO:0000313" key="3">
    <source>
        <dbReference type="Proteomes" id="UP000319143"/>
    </source>
</evidence>
<dbReference type="EMBL" id="SJPV01000003">
    <property type="protein sequence ID" value="TWU39628.1"/>
    <property type="molecule type" value="Genomic_DNA"/>
</dbReference>
<proteinExistence type="predicted"/>
<feature type="transmembrane region" description="Helical" evidence="1">
    <location>
        <begin position="65"/>
        <end position="86"/>
    </location>
</feature>
<comment type="caution">
    <text evidence="2">The sequence shown here is derived from an EMBL/GenBank/DDBJ whole genome shotgun (WGS) entry which is preliminary data.</text>
</comment>
<reference evidence="2 3" key="1">
    <citation type="submission" date="2019-02" db="EMBL/GenBank/DDBJ databases">
        <title>Deep-cultivation of Planctomycetes and their phenomic and genomic characterization uncovers novel biology.</title>
        <authorList>
            <person name="Wiegand S."/>
            <person name="Jogler M."/>
            <person name="Boedeker C."/>
            <person name="Pinto D."/>
            <person name="Vollmers J."/>
            <person name="Rivas-Marin E."/>
            <person name="Kohn T."/>
            <person name="Peeters S.H."/>
            <person name="Heuer A."/>
            <person name="Rast P."/>
            <person name="Oberbeckmann S."/>
            <person name="Bunk B."/>
            <person name="Jeske O."/>
            <person name="Meyerdierks A."/>
            <person name="Storesund J.E."/>
            <person name="Kallscheuer N."/>
            <person name="Luecker S."/>
            <person name="Lage O.M."/>
            <person name="Pohl T."/>
            <person name="Merkel B.J."/>
            <person name="Hornburger P."/>
            <person name="Mueller R.-W."/>
            <person name="Bruemmer F."/>
            <person name="Labrenz M."/>
            <person name="Spormann A.M."/>
            <person name="Op Den Camp H."/>
            <person name="Overmann J."/>
            <person name="Amann R."/>
            <person name="Jetten M.S.M."/>
            <person name="Mascher T."/>
            <person name="Medema M.H."/>
            <person name="Devos D.P."/>
            <person name="Kaster A.-K."/>
            <person name="Ovreas L."/>
            <person name="Rohde M."/>
            <person name="Galperin M.Y."/>
            <person name="Jogler C."/>
        </authorList>
    </citation>
    <scope>NUCLEOTIDE SEQUENCE [LARGE SCALE GENOMIC DNA]</scope>
    <source>
        <strain evidence="2 3">Poly41</strain>
    </source>
</reference>